<name>A0A386REN1_LACHE</name>
<dbReference type="AlphaFoldDB" id="A0A386REN1"/>
<sequence length="106" mass="11623">MSGTFSSALQAKKMYEEKHPLSKIIVVDSRSAGPELTIVAHGIEQMLKGNIRFVDLEGAIAGLLKINLIGTASKEGKLEPLTKARGMKKSIARSLQIHARRQLSRR</sequence>
<evidence type="ECO:0000313" key="1">
    <source>
        <dbReference type="EMBL" id="AYE61827.1"/>
    </source>
</evidence>
<accession>A0A386REN1</accession>
<organism evidence="1 2">
    <name type="scientific">Lactobacillus helveticus</name>
    <name type="common">Lactobacillus suntoryeus</name>
    <dbReference type="NCBI Taxonomy" id="1587"/>
    <lineage>
        <taxon>Bacteria</taxon>
        <taxon>Bacillati</taxon>
        <taxon>Bacillota</taxon>
        <taxon>Bacilli</taxon>
        <taxon>Lactobacillales</taxon>
        <taxon>Lactobacillaceae</taxon>
        <taxon>Lactobacillus</taxon>
    </lineage>
</organism>
<dbReference type="Gene3D" id="3.40.50.10440">
    <property type="entry name" value="Dihydroxyacetone kinase, domain 1"/>
    <property type="match status" value="1"/>
</dbReference>
<dbReference type="Proteomes" id="UP000267794">
    <property type="component" value="Chromosome"/>
</dbReference>
<gene>
    <name evidence="1" type="ORF">BC335_1394</name>
</gene>
<evidence type="ECO:0000313" key="2">
    <source>
        <dbReference type="Proteomes" id="UP000267794"/>
    </source>
</evidence>
<reference evidence="1 2" key="1">
    <citation type="submission" date="2016-10" db="EMBL/GenBank/DDBJ databases">
        <title>Complete genomic sequencing of Lactobacillus helveticus LH99 and comparative genome analysis.</title>
        <authorList>
            <person name="Li N."/>
            <person name="You C."/>
            <person name="Liu Z."/>
        </authorList>
    </citation>
    <scope>NUCLEOTIDE SEQUENCE [LARGE SCALE GENOMIC DNA]</scope>
    <source>
        <strain evidence="1 2">LH99</strain>
    </source>
</reference>
<dbReference type="EMBL" id="CP017982">
    <property type="protein sequence ID" value="AYE61827.1"/>
    <property type="molecule type" value="Genomic_DNA"/>
</dbReference>
<proteinExistence type="predicted"/>
<protein>
    <submittedName>
        <fullName evidence="1">DegV family protein</fullName>
    </submittedName>
</protein>
<dbReference type="SUPFAM" id="SSF82549">
    <property type="entry name" value="DAK1/DegV-like"/>
    <property type="match status" value="1"/>
</dbReference>